<dbReference type="InterPro" id="IPR012337">
    <property type="entry name" value="RNaseH-like_sf"/>
</dbReference>
<gene>
    <name evidence="3" type="ORF">G9U52_17420</name>
</gene>
<dbReference type="InterPro" id="IPR001584">
    <property type="entry name" value="Integrase_cat-core"/>
</dbReference>
<dbReference type="Pfam" id="PF09299">
    <property type="entry name" value="Mu-transpos_C"/>
    <property type="match status" value="1"/>
</dbReference>
<accession>A0ABX0JCG5</accession>
<proteinExistence type="predicted"/>
<evidence type="ECO:0000313" key="4">
    <source>
        <dbReference type="Proteomes" id="UP001165962"/>
    </source>
</evidence>
<feature type="domain" description="Integrase catalytic" evidence="2">
    <location>
        <begin position="285"/>
        <end position="489"/>
    </location>
</feature>
<dbReference type="PROSITE" id="PS50994">
    <property type="entry name" value="INTEGRASE"/>
    <property type="match status" value="1"/>
</dbReference>
<dbReference type="Gene3D" id="3.30.420.10">
    <property type="entry name" value="Ribonuclease H-like superfamily/Ribonuclease H"/>
    <property type="match status" value="1"/>
</dbReference>
<reference evidence="3" key="1">
    <citation type="submission" date="2020-03" db="EMBL/GenBank/DDBJ databases">
        <title>Draft sequencing of Paenibacilllus sp. S3N08.</title>
        <authorList>
            <person name="Kim D.-U."/>
        </authorList>
    </citation>
    <scope>NUCLEOTIDE SEQUENCE</scope>
    <source>
        <strain evidence="3">S3N08</strain>
    </source>
</reference>
<keyword evidence="4" id="KW-1185">Reference proteome</keyword>
<dbReference type="RefSeq" id="WP_166151895.1">
    <property type="nucleotide sequence ID" value="NZ_JAAOIW010000006.1"/>
</dbReference>
<dbReference type="InterPro" id="IPR015378">
    <property type="entry name" value="Transposase-like_Mu_C"/>
</dbReference>
<evidence type="ECO:0000259" key="2">
    <source>
        <dbReference type="PROSITE" id="PS50994"/>
    </source>
</evidence>
<protein>
    <submittedName>
        <fullName evidence="3">Transposase</fullName>
    </submittedName>
</protein>
<dbReference type="EMBL" id="JAAOIW010000006">
    <property type="protein sequence ID" value="NHN31616.1"/>
    <property type="molecule type" value="Genomic_DNA"/>
</dbReference>
<feature type="compositionally biased region" description="Basic residues" evidence="1">
    <location>
        <begin position="156"/>
        <end position="172"/>
    </location>
</feature>
<dbReference type="SUPFAM" id="SSF53098">
    <property type="entry name" value="Ribonuclease H-like"/>
    <property type="match status" value="1"/>
</dbReference>
<dbReference type="Proteomes" id="UP001165962">
    <property type="component" value="Unassembled WGS sequence"/>
</dbReference>
<comment type="caution">
    <text evidence="3">The sequence shown here is derived from an EMBL/GenBank/DDBJ whole genome shotgun (WGS) entry which is preliminary data.</text>
</comment>
<evidence type="ECO:0000313" key="3">
    <source>
        <dbReference type="EMBL" id="NHN31616.1"/>
    </source>
</evidence>
<feature type="region of interest" description="Disordered" evidence="1">
    <location>
        <begin position="156"/>
        <end position="177"/>
    </location>
</feature>
<name>A0ABX0JCG5_9BACL</name>
<organism evidence="3 4">
    <name type="scientific">Paenibacillus agricola</name>
    <dbReference type="NCBI Taxonomy" id="2716264"/>
    <lineage>
        <taxon>Bacteria</taxon>
        <taxon>Bacillati</taxon>
        <taxon>Bacillota</taxon>
        <taxon>Bacilli</taxon>
        <taxon>Bacillales</taxon>
        <taxon>Paenibacillaceae</taxon>
        <taxon>Paenibacillus</taxon>
    </lineage>
</organism>
<dbReference type="InterPro" id="IPR036397">
    <property type="entry name" value="RNaseH_sf"/>
</dbReference>
<feature type="region of interest" description="Disordered" evidence="1">
    <location>
        <begin position="681"/>
        <end position="706"/>
    </location>
</feature>
<evidence type="ECO:0000256" key="1">
    <source>
        <dbReference type="SAM" id="MobiDB-lite"/>
    </source>
</evidence>
<sequence length="718" mass="83504">MRVYLNNIFEKRDEAAELVGCDRVLWMHRETDIVITISVVEKSPLPIFRSLSELEGELESGLCRKLDYDPYQKFMVSDEVLTAKEIWVRDQAWDCIKDIVELEPRIYNPKERYELIKEAVKEKGKGKKFFYKYLRYYWTGGKSENALLPRFRKCGAKGKRKNPTSKMGRPRKTRDENEEYSGVIVTEGIRKIFDASITKFYNNRRRNSVKFAYIRMLGESFNIEIREEAGVEIPIIPPDHLLPSLAQFRYHLRTKGNRKKTLIKREGEVNFDRDLRPLLGSETRRATGPGQIFQTDSTIADVYLRSEDDPNDIIGRPVVYMVSDVFSHIVPGFYIGLEGPSWQGNAMAIENTAANKVSFCAEYGITIEENEWPCHHMPQIFFADRGEMESKQADSLGKSLGIKIKNAPPYRADLKGIIEQKFRTLNLTLQPWMPGAVKKEYQKRGGPDYVLDAKLTLRDFTRMFIQMVIYHNNYHYMEHYPLDKALAIDQVRPIPRDIWEWGVAHDHFLKEVPIDIVRLNVLPEEKAKASRQGIYFKRMYYGCEELTEQGWFIKGKSIETMIAFDRRCMDHVYVKTDKGRGFIKCPLLEKSSRYRGLSLEEIKEIQHQEDIRHGLYMSTERQAEVTLHAKLSAIEQTAVVRTEQDVDHSIPKTQQKANIRANRKTVRDKLRKDQYFELGEKQASDEQPIVDMNGEQTGSRSRTQSKLSFLANINKEAN</sequence>
<feature type="compositionally biased region" description="Polar residues" evidence="1">
    <location>
        <begin position="694"/>
        <end position="706"/>
    </location>
</feature>